<keyword evidence="1" id="KW-0472">Membrane</keyword>
<accession>A0ABV3T6F9</accession>
<name>A0ABV3T6F9_9GAMM</name>
<dbReference type="EMBL" id="JBAKFF010000001">
    <property type="protein sequence ID" value="MEX0430262.1"/>
    <property type="molecule type" value="Genomic_DNA"/>
</dbReference>
<evidence type="ECO:0000313" key="2">
    <source>
        <dbReference type="EMBL" id="MEX0430262.1"/>
    </source>
</evidence>
<gene>
    <name evidence="2" type="ORF">V6X30_02450</name>
</gene>
<dbReference type="RefSeq" id="WP_367983058.1">
    <property type="nucleotide sequence ID" value="NZ_JBAKFF010000001.1"/>
</dbReference>
<feature type="transmembrane region" description="Helical" evidence="1">
    <location>
        <begin position="25"/>
        <end position="42"/>
    </location>
</feature>
<evidence type="ECO:0000313" key="3">
    <source>
        <dbReference type="Proteomes" id="UP001556637"/>
    </source>
</evidence>
<keyword evidence="3" id="KW-1185">Reference proteome</keyword>
<organism evidence="2 3">
    <name type="scientific">Spiribacter insolitus</name>
    <dbReference type="NCBI Taxonomy" id="3122417"/>
    <lineage>
        <taxon>Bacteria</taxon>
        <taxon>Pseudomonadati</taxon>
        <taxon>Pseudomonadota</taxon>
        <taxon>Gammaproteobacteria</taxon>
        <taxon>Chromatiales</taxon>
        <taxon>Ectothiorhodospiraceae</taxon>
        <taxon>Spiribacter</taxon>
    </lineage>
</organism>
<dbReference type="Proteomes" id="UP001556637">
    <property type="component" value="Unassembled WGS sequence"/>
</dbReference>
<dbReference type="InterPro" id="IPR009883">
    <property type="entry name" value="YgfX"/>
</dbReference>
<sequence length="123" mass="13639">MRIALVLLPGLAVTGLLFSTGLPEALRLFGVLVTLVVTVFALRRHWPDCIHGLWGFRLESGRRCRLFTADGGEELVSVSDSLVLPSLVLLSLRGTGRRRALVIPSDALDAESHRRLRREARAW</sequence>
<dbReference type="Pfam" id="PF07254">
    <property type="entry name" value="Cpta_toxin"/>
    <property type="match status" value="1"/>
</dbReference>
<protein>
    <submittedName>
        <fullName evidence="2">Protein YgfX</fullName>
    </submittedName>
</protein>
<comment type="caution">
    <text evidence="2">The sequence shown here is derived from an EMBL/GenBank/DDBJ whole genome shotgun (WGS) entry which is preliminary data.</text>
</comment>
<proteinExistence type="predicted"/>
<keyword evidence="1" id="KW-1133">Transmembrane helix</keyword>
<evidence type="ECO:0000256" key="1">
    <source>
        <dbReference type="SAM" id="Phobius"/>
    </source>
</evidence>
<reference evidence="2 3" key="1">
    <citation type="submission" date="2024-02" db="EMBL/GenBank/DDBJ databases">
        <title>New especies of Spiribacter isolated from saline water.</title>
        <authorList>
            <person name="Leon M.J."/>
            <person name="De La Haba R."/>
            <person name="Sanchez-Porro C."/>
            <person name="Ventosa A."/>
        </authorList>
    </citation>
    <scope>NUCLEOTIDE SEQUENCE [LARGE SCALE GENOMIC DNA]</scope>
    <source>
        <strain evidence="3">ag22IC4-189</strain>
    </source>
</reference>
<keyword evidence="1" id="KW-0812">Transmembrane</keyword>